<keyword evidence="1" id="KW-1133">Transmembrane helix</keyword>
<keyword evidence="3" id="KW-1185">Reference proteome</keyword>
<dbReference type="KEGG" id="tac:Ta0592"/>
<sequence>MIGIPTLLYDVLRAIVAIYLAILDPIWHLVVYYGLNPVYSYGLILDPGSAYYSLYRSITDLVYGTIIPVTLIVFSLFIAIRSLISSFRATRALLNLLIPFLAMAFAFRILVYLTMIFEDLFGYFWKYGGIDWYSIFSVTQISSFTSNGASSSIVLAFIYLTSYFFAITSLLAELIFREAAELLLMIIIPVFSSIAFIRKTQEYLIRAMATFVELAFLPIPIMMDLILAHIFSADPILELGFFILAPAIPSLIFVWMRNVSFRMQPIRIPMGMIGGFIGGQIDEMISTSKDRRIDWSEVYSKDTLYGRGNSG</sequence>
<feature type="transmembrane region" description="Helical" evidence="1">
    <location>
        <begin position="61"/>
        <end position="80"/>
    </location>
</feature>
<gene>
    <name evidence="2" type="ordered locus">Ta0592</name>
</gene>
<feature type="transmembrane region" description="Helical" evidence="1">
    <location>
        <begin position="153"/>
        <end position="176"/>
    </location>
</feature>
<evidence type="ECO:0000313" key="2">
    <source>
        <dbReference type="EMBL" id="CAC11732.1"/>
    </source>
</evidence>
<evidence type="ECO:0000256" key="1">
    <source>
        <dbReference type="SAM" id="Phobius"/>
    </source>
</evidence>
<dbReference type="EnsemblBacteria" id="CAC11732">
    <property type="protein sequence ID" value="CAC11732"/>
    <property type="gene ID" value="CAC11732"/>
</dbReference>
<proteinExistence type="predicted"/>
<dbReference type="eggNOG" id="arCOG05369">
    <property type="taxonomic scope" value="Archaea"/>
</dbReference>
<dbReference type="RefSeq" id="WP_010901018.1">
    <property type="nucleotide sequence ID" value="NC_002578.1"/>
</dbReference>
<name>Q9HKK5_THEAC</name>
<keyword evidence="1" id="KW-0812">Transmembrane</keyword>
<feature type="transmembrane region" description="Helical" evidence="1">
    <location>
        <begin position="123"/>
        <end position="141"/>
    </location>
</feature>
<organism evidence="2 3">
    <name type="scientific">Thermoplasma acidophilum (strain ATCC 25905 / DSM 1728 / JCM 9062 / NBRC 15155 / AMRC-C165)</name>
    <dbReference type="NCBI Taxonomy" id="273075"/>
    <lineage>
        <taxon>Archaea</taxon>
        <taxon>Methanobacteriati</taxon>
        <taxon>Thermoplasmatota</taxon>
        <taxon>Thermoplasmata</taxon>
        <taxon>Thermoplasmatales</taxon>
        <taxon>Thermoplasmataceae</taxon>
        <taxon>Thermoplasma</taxon>
    </lineage>
</organism>
<dbReference type="PaxDb" id="273075-Ta0592"/>
<protein>
    <submittedName>
        <fullName evidence="2">Hypothetical membrane protein</fullName>
    </submittedName>
</protein>
<dbReference type="EMBL" id="AL445064">
    <property type="protein sequence ID" value="CAC11732.1"/>
    <property type="molecule type" value="Genomic_DNA"/>
</dbReference>
<keyword evidence="1" id="KW-0472">Membrane</keyword>
<feature type="transmembrane region" description="Helical" evidence="1">
    <location>
        <begin position="210"/>
        <end position="230"/>
    </location>
</feature>
<evidence type="ECO:0000313" key="3">
    <source>
        <dbReference type="Proteomes" id="UP000001024"/>
    </source>
</evidence>
<feature type="transmembrane region" description="Helical" evidence="1">
    <location>
        <begin position="236"/>
        <end position="256"/>
    </location>
</feature>
<accession>Q9HKK5</accession>
<feature type="transmembrane region" description="Helical" evidence="1">
    <location>
        <begin position="182"/>
        <end position="198"/>
    </location>
</feature>
<feature type="transmembrane region" description="Helical" evidence="1">
    <location>
        <begin position="12"/>
        <end position="35"/>
    </location>
</feature>
<feature type="transmembrane region" description="Helical" evidence="1">
    <location>
        <begin position="92"/>
        <end position="117"/>
    </location>
</feature>
<dbReference type="HOGENOM" id="CLU_893173_0_0_2"/>
<dbReference type="InParanoid" id="Q9HKK5"/>
<reference evidence="2 3" key="1">
    <citation type="journal article" date="2000" name="Nature">
        <title>The genome sequence of the thermoacidophilic scavenger Thermoplasma acidophilum.</title>
        <authorList>
            <person name="Ruepp A."/>
            <person name="Graml W."/>
            <person name="Santos-Martinez M.L."/>
            <person name="Koretke K.K."/>
            <person name="Volker C."/>
            <person name="Mewes H.W."/>
            <person name="Frishman D."/>
            <person name="Stocker S."/>
            <person name="Lupas A.N."/>
            <person name="Baumeister W."/>
        </authorList>
    </citation>
    <scope>NUCLEOTIDE SEQUENCE [LARGE SCALE GENOMIC DNA]</scope>
    <source>
        <strain evidence="3">ATCC 25905 / DSM 1728 / JCM 9062 / NBRC 15155 / AMRC-C165</strain>
    </source>
</reference>
<dbReference type="AlphaFoldDB" id="Q9HKK5"/>
<dbReference type="OrthoDB" id="380233at2157"/>
<dbReference type="Proteomes" id="UP000001024">
    <property type="component" value="Chromosome"/>
</dbReference>